<dbReference type="SUPFAM" id="SSF48403">
    <property type="entry name" value="Ankyrin repeat"/>
    <property type="match status" value="1"/>
</dbReference>
<gene>
    <name evidence="3" type="ORF">PACLA_8A005560</name>
</gene>
<dbReference type="AlphaFoldDB" id="A0A6S7HLN1"/>
<dbReference type="SMART" id="SM00248">
    <property type="entry name" value="ANK"/>
    <property type="match status" value="5"/>
</dbReference>
<dbReference type="InterPro" id="IPR002110">
    <property type="entry name" value="Ankyrin_rpt"/>
</dbReference>
<feature type="compositionally biased region" description="Acidic residues" evidence="1">
    <location>
        <begin position="8"/>
        <end position="18"/>
    </location>
</feature>
<keyword evidence="4" id="KW-1185">Reference proteome</keyword>
<keyword evidence="2" id="KW-0812">Transmembrane</keyword>
<name>A0A6S7HLN1_PARCT</name>
<dbReference type="OrthoDB" id="5980753at2759"/>
<dbReference type="InterPro" id="IPR001660">
    <property type="entry name" value="SAM"/>
</dbReference>
<dbReference type="PROSITE" id="PS50297">
    <property type="entry name" value="ANK_REP_REGION"/>
    <property type="match status" value="3"/>
</dbReference>
<feature type="transmembrane region" description="Helical" evidence="2">
    <location>
        <begin position="530"/>
        <end position="551"/>
    </location>
</feature>
<dbReference type="InterPro" id="IPR036770">
    <property type="entry name" value="Ankyrin_rpt-contain_sf"/>
</dbReference>
<dbReference type="Proteomes" id="UP001152795">
    <property type="component" value="Unassembled WGS sequence"/>
</dbReference>
<proteinExistence type="predicted"/>
<dbReference type="PROSITE" id="PS50088">
    <property type="entry name" value="ANK_REPEAT"/>
    <property type="match status" value="3"/>
</dbReference>
<sequence length="555" mass="60791">MSYGPAGYEDDWDDDQFDFGDHYDPEYSAAKNTENEANVKSYDVPKTSSFKNSTVSGGFGSPSSLKSSVKGTAGRGRGKSGGFIPSKMQNNFQSKKDVPSKKNKGQGNFLFARTKDKTQKNHGNEKNTQIAEDFRAAIANGDISVIQNILDKGISVDCILKSGWTGLMHAASCGLPEVVTILTERGANVNFQKDMFSVMMAACSSDCDAEDRVAECLNILIEKGAKINSHDRYHMTPLMYACRNGRERMVEILLPHKPDVNKQDQRGWTALGWAASRGHGRIVRMLLDENANPKLYTNDGQSSEDLAYDGGFTIIADVLNNVVNPGRRMDQSSQNCPGSEIAAGEQGDCVRYGDLELFLFGLELGHLVPLFQDHKITFGGFLQLTDAELQQIGVSQIGIRKKILTATHDVHTKEWDLSSLPSQTTNKITSDDLNLVLGNVEKHLQYIKCSIGYVTKSLNGAADPTNVVQDGEHARQFLGRTEDVLTEVSGIFDEIARLQYLVKEISTNVPNAPADLVSEKTNTNPEQQKFTYLPVVLVAGCLALGLTVAWLSSDS</sequence>
<dbReference type="Gene3D" id="1.25.40.20">
    <property type="entry name" value="Ankyrin repeat-containing domain"/>
    <property type="match status" value="1"/>
</dbReference>
<evidence type="ECO:0000256" key="1">
    <source>
        <dbReference type="SAM" id="MobiDB-lite"/>
    </source>
</evidence>
<dbReference type="PANTHER" id="PTHR24157">
    <property type="entry name" value="ANKYRIN REPEAT, SAM AND BASIC LEUCINE ZIPPER DOMAIN-CONTAINING PROTEIN 1"/>
    <property type="match status" value="1"/>
</dbReference>
<dbReference type="SMART" id="SM00454">
    <property type="entry name" value="SAM"/>
    <property type="match status" value="1"/>
</dbReference>
<evidence type="ECO:0000256" key="2">
    <source>
        <dbReference type="SAM" id="Phobius"/>
    </source>
</evidence>
<dbReference type="Gene3D" id="1.10.150.50">
    <property type="entry name" value="Transcription Factor, Ets-1"/>
    <property type="match status" value="1"/>
</dbReference>
<dbReference type="Pfam" id="PF00023">
    <property type="entry name" value="Ank"/>
    <property type="match status" value="1"/>
</dbReference>
<protein>
    <submittedName>
        <fullName evidence="3">Ankyrin repeat, SAM and basic leucine zipper domain-containing 1-like</fullName>
    </submittedName>
</protein>
<organism evidence="3 4">
    <name type="scientific">Paramuricea clavata</name>
    <name type="common">Red gorgonian</name>
    <name type="synonym">Violescent sea-whip</name>
    <dbReference type="NCBI Taxonomy" id="317549"/>
    <lineage>
        <taxon>Eukaryota</taxon>
        <taxon>Metazoa</taxon>
        <taxon>Cnidaria</taxon>
        <taxon>Anthozoa</taxon>
        <taxon>Octocorallia</taxon>
        <taxon>Malacalcyonacea</taxon>
        <taxon>Plexauridae</taxon>
        <taxon>Paramuricea</taxon>
    </lineage>
</organism>
<reference evidence="3" key="1">
    <citation type="submission" date="2020-04" db="EMBL/GenBank/DDBJ databases">
        <authorList>
            <person name="Alioto T."/>
            <person name="Alioto T."/>
            <person name="Gomez Garrido J."/>
        </authorList>
    </citation>
    <scope>NUCLEOTIDE SEQUENCE</scope>
    <source>
        <strain evidence="3">A484AB</strain>
    </source>
</reference>
<dbReference type="InterPro" id="IPR013761">
    <property type="entry name" value="SAM/pointed_sf"/>
</dbReference>
<comment type="caution">
    <text evidence="3">The sequence shown here is derived from an EMBL/GenBank/DDBJ whole genome shotgun (WGS) entry which is preliminary data.</text>
</comment>
<dbReference type="GO" id="GO:0071546">
    <property type="term" value="C:pi-body"/>
    <property type="evidence" value="ECO:0007669"/>
    <property type="project" value="TreeGrafter"/>
</dbReference>
<evidence type="ECO:0000313" key="3">
    <source>
        <dbReference type="EMBL" id="CAB3996051.1"/>
    </source>
</evidence>
<feature type="region of interest" description="Disordered" evidence="1">
    <location>
        <begin position="1"/>
        <end position="107"/>
    </location>
</feature>
<dbReference type="PANTHER" id="PTHR24157:SF3">
    <property type="entry name" value="ANKYRIN REPEAT, SAM AND BASIC LEUCINE ZIPPER DOMAIN-CONTAINING PROTEIN 1"/>
    <property type="match status" value="1"/>
</dbReference>
<keyword evidence="2" id="KW-0472">Membrane</keyword>
<dbReference type="Pfam" id="PF00536">
    <property type="entry name" value="SAM_1"/>
    <property type="match status" value="1"/>
</dbReference>
<accession>A0A6S7HLN1</accession>
<dbReference type="PROSITE" id="PS50105">
    <property type="entry name" value="SAM_DOMAIN"/>
    <property type="match status" value="1"/>
</dbReference>
<dbReference type="SUPFAM" id="SSF47769">
    <property type="entry name" value="SAM/Pointed domain"/>
    <property type="match status" value="1"/>
</dbReference>
<dbReference type="EMBL" id="CACRXK020002788">
    <property type="protein sequence ID" value="CAB3996051.1"/>
    <property type="molecule type" value="Genomic_DNA"/>
</dbReference>
<feature type="compositionally biased region" description="Polar residues" evidence="1">
    <location>
        <begin position="46"/>
        <end position="69"/>
    </location>
</feature>
<evidence type="ECO:0000313" key="4">
    <source>
        <dbReference type="Proteomes" id="UP001152795"/>
    </source>
</evidence>
<dbReference type="Pfam" id="PF12796">
    <property type="entry name" value="Ank_2"/>
    <property type="match status" value="1"/>
</dbReference>
<keyword evidence="2" id="KW-1133">Transmembrane helix</keyword>